<feature type="transmembrane region" description="Helical" evidence="5">
    <location>
        <begin position="135"/>
        <end position="151"/>
    </location>
</feature>
<comment type="caution">
    <text evidence="7">The sequence shown here is derived from an EMBL/GenBank/DDBJ whole genome shotgun (WGS) entry which is preliminary data.</text>
</comment>
<evidence type="ECO:0000256" key="3">
    <source>
        <dbReference type="ARBA" id="ARBA00022989"/>
    </source>
</evidence>
<dbReference type="SUPFAM" id="SSF81321">
    <property type="entry name" value="Family A G protein-coupled receptor-like"/>
    <property type="match status" value="1"/>
</dbReference>
<proteinExistence type="predicted"/>
<feature type="transmembrane region" description="Helical" evidence="5">
    <location>
        <begin position="93"/>
        <end position="114"/>
    </location>
</feature>
<evidence type="ECO:0000256" key="5">
    <source>
        <dbReference type="SAM" id="Phobius"/>
    </source>
</evidence>
<feature type="transmembrane region" description="Helical" evidence="5">
    <location>
        <begin position="53"/>
        <end position="73"/>
    </location>
</feature>
<gene>
    <name evidence="7" type="ORF">JYZ213_LOCUS14789</name>
    <name evidence="8" type="ORF">OXD698_LOCUS26831</name>
</gene>
<evidence type="ECO:0000313" key="8">
    <source>
        <dbReference type="EMBL" id="CAF3953412.1"/>
    </source>
</evidence>
<feature type="transmembrane region" description="Helical" evidence="5">
    <location>
        <begin position="22"/>
        <end position="41"/>
    </location>
</feature>
<protein>
    <recommendedName>
        <fullName evidence="6">G-protein coupled receptors family 1 profile domain-containing protein</fullName>
    </recommendedName>
</protein>
<feature type="transmembrane region" description="Helical" evidence="5">
    <location>
        <begin position="265"/>
        <end position="289"/>
    </location>
</feature>
<dbReference type="PROSITE" id="PS50262">
    <property type="entry name" value="G_PROTEIN_RECEP_F1_2"/>
    <property type="match status" value="1"/>
</dbReference>
<dbReference type="AlphaFoldDB" id="A0A814FDD4"/>
<evidence type="ECO:0000259" key="6">
    <source>
        <dbReference type="PROSITE" id="PS50262"/>
    </source>
</evidence>
<feature type="domain" description="G-protein coupled receptors family 1 profile" evidence="6">
    <location>
        <begin position="34"/>
        <end position="324"/>
    </location>
</feature>
<keyword evidence="3 5" id="KW-1133">Transmembrane helix</keyword>
<evidence type="ECO:0000256" key="2">
    <source>
        <dbReference type="ARBA" id="ARBA00022692"/>
    </source>
</evidence>
<reference evidence="7" key="1">
    <citation type="submission" date="2021-02" db="EMBL/GenBank/DDBJ databases">
        <authorList>
            <person name="Nowell W R."/>
        </authorList>
    </citation>
    <scope>NUCLEOTIDE SEQUENCE</scope>
</reference>
<name>A0A814FDD4_9BILA</name>
<dbReference type="InterPro" id="IPR000276">
    <property type="entry name" value="GPCR_Rhodpsn"/>
</dbReference>
<dbReference type="Proteomes" id="UP000663844">
    <property type="component" value="Unassembled WGS sequence"/>
</dbReference>
<sequence>MNNTSISISINFVLINQSINRYAPIPLLLFGIIGNILNILVFTRKIFRNNICVIYFLSSTIFDSFVIVISLFPRLLLGFNIDPTQNSSVLCKLRFFITYYSGYSAAWFIGLACIERYLCSSIDIYKRQLVTMKRAYLSIIVVMLLGIFIYGEQFYCIDIHQQLFGAPQSCYQLKRNIQCQIVDSLMQFLFEILAPTLMMIIFGSLTLRNIHQRRNRRCYPVQTNNPSIPTVDVITIPNPSSATQQLGNAGNVVNNQRIKKRDIQLVTMLLVQVIVFIISTFPISIYKLYSIATIHETKSKLRQSIENTIFNISVISLFLNNIITFYINTLCGTIFRKELIRLFRPLQQIIYK</sequence>
<dbReference type="GO" id="GO:0016020">
    <property type="term" value="C:membrane"/>
    <property type="evidence" value="ECO:0007669"/>
    <property type="project" value="UniProtKB-SubCell"/>
</dbReference>
<dbReference type="InterPro" id="IPR017452">
    <property type="entry name" value="GPCR_Rhodpsn_7TM"/>
</dbReference>
<feature type="transmembrane region" description="Helical" evidence="5">
    <location>
        <begin position="309"/>
        <end position="335"/>
    </location>
</feature>
<dbReference type="PANTHER" id="PTHR46641:SF2">
    <property type="entry name" value="FMRFAMIDE RECEPTOR"/>
    <property type="match status" value="1"/>
</dbReference>
<dbReference type="Proteomes" id="UP000663845">
    <property type="component" value="Unassembled WGS sequence"/>
</dbReference>
<dbReference type="InterPro" id="IPR052954">
    <property type="entry name" value="GPCR-Ligand_Int"/>
</dbReference>
<evidence type="ECO:0000256" key="1">
    <source>
        <dbReference type="ARBA" id="ARBA00004370"/>
    </source>
</evidence>
<dbReference type="Pfam" id="PF00001">
    <property type="entry name" value="7tm_1"/>
    <property type="match status" value="1"/>
</dbReference>
<keyword evidence="4 5" id="KW-0472">Membrane</keyword>
<dbReference type="EMBL" id="CAJNOG010000124">
    <property type="protein sequence ID" value="CAF0978433.1"/>
    <property type="molecule type" value="Genomic_DNA"/>
</dbReference>
<dbReference type="EMBL" id="CAJOAZ010002716">
    <property type="protein sequence ID" value="CAF3953412.1"/>
    <property type="molecule type" value="Genomic_DNA"/>
</dbReference>
<dbReference type="Gene3D" id="1.20.1070.10">
    <property type="entry name" value="Rhodopsin 7-helix transmembrane proteins"/>
    <property type="match status" value="1"/>
</dbReference>
<evidence type="ECO:0000256" key="4">
    <source>
        <dbReference type="ARBA" id="ARBA00023136"/>
    </source>
</evidence>
<accession>A0A814FDD4</accession>
<dbReference type="GO" id="GO:0004930">
    <property type="term" value="F:G protein-coupled receptor activity"/>
    <property type="evidence" value="ECO:0007669"/>
    <property type="project" value="InterPro"/>
</dbReference>
<evidence type="ECO:0000313" key="7">
    <source>
        <dbReference type="EMBL" id="CAF0978433.1"/>
    </source>
</evidence>
<comment type="subcellular location">
    <subcellularLocation>
        <location evidence="1">Membrane</location>
    </subcellularLocation>
</comment>
<keyword evidence="2 5" id="KW-0812">Transmembrane</keyword>
<evidence type="ECO:0000313" key="9">
    <source>
        <dbReference type="Proteomes" id="UP000663845"/>
    </source>
</evidence>
<organism evidence="7 9">
    <name type="scientific">Adineta steineri</name>
    <dbReference type="NCBI Taxonomy" id="433720"/>
    <lineage>
        <taxon>Eukaryota</taxon>
        <taxon>Metazoa</taxon>
        <taxon>Spiralia</taxon>
        <taxon>Gnathifera</taxon>
        <taxon>Rotifera</taxon>
        <taxon>Eurotatoria</taxon>
        <taxon>Bdelloidea</taxon>
        <taxon>Adinetida</taxon>
        <taxon>Adinetidae</taxon>
        <taxon>Adineta</taxon>
    </lineage>
</organism>
<dbReference type="PANTHER" id="PTHR46641">
    <property type="entry name" value="FMRFAMIDE RECEPTOR-RELATED"/>
    <property type="match status" value="1"/>
</dbReference>
<feature type="transmembrane region" description="Helical" evidence="5">
    <location>
        <begin position="188"/>
        <end position="207"/>
    </location>
</feature>